<dbReference type="RefSeq" id="WP_092345356.1">
    <property type="nucleotide sequence ID" value="NZ_FNQN01000002.1"/>
</dbReference>
<keyword evidence="5" id="KW-0720">Serine protease</keyword>
<accession>A0A1H3XLD2</accession>
<sequence>MTKERHIEIEQLDWLPIPPTLEDGLAEHAISKRQLKNWTLVLQSRQIPCRSEKVDNKWQLSVPVSHYQNALQELIQYETENQNWPPPPPAERTLHENTASTIWILILLAIFHNVTQHKINLFGHHPVDWFELGNAHAGKILNGEWWRLITALTLHSGFLHLFSNITLGGIFMVRLCRLLGSGRAWFLVLCAGSLGNFLNALVQSSDHRSIGASTAVFGAVGLLATINMLHFRSTLRKNWPLPIAAALGLLALLGASGENTDIGAHLFGFISGSGLGFMSNFFTQHVKWSWKQIDRKLALCSACMILGAWGLALTANL</sequence>
<dbReference type="STRING" id="37625.SAMN05660420_01024"/>
<dbReference type="PANTHER" id="PTHR22936:SF69">
    <property type="entry name" value="RHOMBOID-LIKE PROTEIN"/>
    <property type="match status" value="1"/>
</dbReference>
<dbReference type="GO" id="GO:0016020">
    <property type="term" value="C:membrane"/>
    <property type="evidence" value="ECO:0007669"/>
    <property type="project" value="UniProtKB-SubCell"/>
</dbReference>
<evidence type="ECO:0000256" key="8">
    <source>
        <dbReference type="SAM" id="Phobius"/>
    </source>
</evidence>
<dbReference type="Proteomes" id="UP000199409">
    <property type="component" value="Unassembled WGS sequence"/>
</dbReference>
<keyword evidence="6 8" id="KW-1133">Transmembrane helix</keyword>
<evidence type="ECO:0000256" key="3">
    <source>
        <dbReference type="ARBA" id="ARBA00022692"/>
    </source>
</evidence>
<keyword evidence="3 8" id="KW-0812">Transmembrane</keyword>
<evidence type="ECO:0000256" key="4">
    <source>
        <dbReference type="ARBA" id="ARBA00022801"/>
    </source>
</evidence>
<dbReference type="EMBL" id="FNQN01000002">
    <property type="protein sequence ID" value="SEA00156.1"/>
    <property type="molecule type" value="Genomic_DNA"/>
</dbReference>
<gene>
    <name evidence="10" type="ORF">SAMN05660420_01024</name>
</gene>
<dbReference type="Gene3D" id="1.20.1540.10">
    <property type="entry name" value="Rhomboid-like"/>
    <property type="match status" value="1"/>
</dbReference>
<evidence type="ECO:0000256" key="5">
    <source>
        <dbReference type="ARBA" id="ARBA00022825"/>
    </source>
</evidence>
<keyword evidence="11" id="KW-1185">Reference proteome</keyword>
<keyword evidence="7 8" id="KW-0472">Membrane</keyword>
<evidence type="ECO:0000256" key="6">
    <source>
        <dbReference type="ARBA" id="ARBA00022989"/>
    </source>
</evidence>
<dbReference type="PANTHER" id="PTHR22936">
    <property type="entry name" value="RHOMBOID-RELATED"/>
    <property type="match status" value="1"/>
</dbReference>
<feature type="transmembrane region" description="Helical" evidence="8">
    <location>
        <begin position="295"/>
        <end position="315"/>
    </location>
</feature>
<evidence type="ECO:0000313" key="11">
    <source>
        <dbReference type="Proteomes" id="UP000199409"/>
    </source>
</evidence>
<dbReference type="GO" id="GO:0006508">
    <property type="term" value="P:proteolysis"/>
    <property type="evidence" value="ECO:0007669"/>
    <property type="project" value="UniProtKB-KW"/>
</dbReference>
<dbReference type="OrthoDB" id="9813074at2"/>
<dbReference type="AlphaFoldDB" id="A0A1H3XLD2"/>
<dbReference type="GO" id="GO:0004252">
    <property type="term" value="F:serine-type endopeptidase activity"/>
    <property type="evidence" value="ECO:0007669"/>
    <property type="project" value="InterPro"/>
</dbReference>
<feature type="transmembrane region" description="Helical" evidence="8">
    <location>
        <begin position="208"/>
        <end position="226"/>
    </location>
</feature>
<organism evidence="10 11">
    <name type="scientific">Desulfuromusa kysingii</name>
    <dbReference type="NCBI Taxonomy" id="37625"/>
    <lineage>
        <taxon>Bacteria</taxon>
        <taxon>Pseudomonadati</taxon>
        <taxon>Thermodesulfobacteriota</taxon>
        <taxon>Desulfuromonadia</taxon>
        <taxon>Desulfuromonadales</taxon>
        <taxon>Geopsychrobacteraceae</taxon>
        <taxon>Desulfuromusa</taxon>
    </lineage>
</organism>
<feature type="transmembrane region" description="Helical" evidence="8">
    <location>
        <begin position="184"/>
        <end position="202"/>
    </location>
</feature>
<dbReference type="Pfam" id="PF01694">
    <property type="entry name" value="Rhomboid"/>
    <property type="match status" value="1"/>
</dbReference>
<evidence type="ECO:0000259" key="9">
    <source>
        <dbReference type="Pfam" id="PF01694"/>
    </source>
</evidence>
<keyword evidence="2 10" id="KW-0645">Protease</keyword>
<feature type="transmembrane region" description="Helical" evidence="8">
    <location>
        <begin position="262"/>
        <end position="283"/>
    </location>
</feature>
<reference evidence="10 11" key="1">
    <citation type="submission" date="2016-10" db="EMBL/GenBank/DDBJ databases">
        <authorList>
            <person name="de Groot N.N."/>
        </authorList>
    </citation>
    <scope>NUCLEOTIDE SEQUENCE [LARGE SCALE GENOMIC DNA]</scope>
    <source>
        <strain evidence="10 11">DSM 7343</strain>
    </source>
</reference>
<evidence type="ECO:0000256" key="2">
    <source>
        <dbReference type="ARBA" id="ARBA00022670"/>
    </source>
</evidence>
<dbReference type="InterPro" id="IPR035952">
    <property type="entry name" value="Rhomboid-like_sf"/>
</dbReference>
<feature type="transmembrane region" description="Helical" evidence="8">
    <location>
        <begin position="145"/>
        <end position="172"/>
    </location>
</feature>
<feature type="transmembrane region" description="Helical" evidence="8">
    <location>
        <begin position="238"/>
        <end position="256"/>
    </location>
</feature>
<comment type="subcellular location">
    <subcellularLocation>
        <location evidence="1">Membrane</location>
        <topology evidence="1">Multi-pass membrane protein</topology>
    </subcellularLocation>
</comment>
<evidence type="ECO:0000256" key="7">
    <source>
        <dbReference type="ARBA" id="ARBA00023136"/>
    </source>
</evidence>
<keyword evidence="4" id="KW-0378">Hydrolase</keyword>
<feature type="domain" description="Peptidase S54 rhomboid" evidence="9">
    <location>
        <begin position="143"/>
        <end position="278"/>
    </location>
</feature>
<proteinExistence type="predicted"/>
<evidence type="ECO:0000313" key="10">
    <source>
        <dbReference type="EMBL" id="SEA00156.1"/>
    </source>
</evidence>
<dbReference type="InterPro" id="IPR022764">
    <property type="entry name" value="Peptidase_S54_rhomboid_dom"/>
</dbReference>
<dbReference type="SUPFAM" id="SSF144091">
    <property type="entry name" value="Rhomboid-like"/>
    <property type="match status" value="1"/>
</dbReference>
<dbReference type="InterPro" id="IPR002610">
    <property type="entry name" value="Peptidase_S54_rhomboid-like"/>
</dbReference>
<name>A0A1H3XLD2_9BACT</name>
<evidence type="ECO:0000256" key="1">
    <source>
        <dbReference type="ARBA" id="ARBA00004141"/>
    </source>
</evidence>
<protein>
    <submittedName>
        <fullName evidence="10">Membrane associated serine protease, rhomboid family</fullName>
    </submittedName>
</protein>